<dbReference type="Proteomes" id="UP001364211">
    <property type="component" value="Unassembled WGS sequence"/>
</dbReference>
<dbReference type="CDD" id="cd06587">
    <property type="entry name" value="VOC"/>
    <property type="match status" value="1"/>
</dbReference>
<dbReference type="InterPro" id="IPR029068">
    <property type="entry name" value="Glyas_Bleomycin-R_OHBP_Dase"/>
</dbReference>
<evidence type="ECO:0000313" key="3">
    <source>
        <dbReference type="Proteomes" id="UP001364211"/>
    </source>
</evidence>
<feature type="domain" description="VOC" evidence="1">
    <location>
        <begin position="10"/>
        <end position="137"/>
    </location>
</feature>
<gene>
    <name evidence="2" type="ORF">WJX68_18075</name>
</gene>
<dbReference type="RefSeq" id="WP_340292474.1">
    <property type="nucleotide sequence ID" value="NZ_JBBJUP010000015.1"/>
</dbReference>
<dbReference type="InterPro" id="IPR004360">
    <property type="entry name" value="Glyas_Fos-R_dOase_dom"/>
</dbReference>
<dbReference type="InterPro" id="IPR052393">
    <property type="entry name" value="Cadmium-induced_rsp"/>
</dbReference>
<accession>A0ABU8TA71</accession>
<proteinExistence type="predicted"/>
<dbReference type="EMBL" id="JBBJUP010000015">
    <property type="protein sequence ID" value="MEJ8280855.1"/>
    <property type="molecule type" value="Genomic_DNA"/>
</dbReference>
<reference evidence="2 3" key="1">
    <citation type="submission" date="2024-03" db="EMBL/GenBank/DDBJ databases">
        <title>Draft genome sequence of Pseudonocardia sp. DW16-2.</title>
        <authorList>
            <person name="Duangmal K."/>
        </authorList>
    </citation>
    <scope>NUCLEOTIDE SEQUENCE [LARGE SCALE GENOMIC DNA]</scope>
    <source>
        <strain evidence="2 3">DW16-2</strain>
    </source>
</reference>
<keyword evidence="3" id="KW-1185">Reference proteome</keyword>
<dbReference type="SUPFAM" id="SSF54593">
    <property type="entry name" value="Glyoxalase/Bleomycin resistance protein/Dihydroxybiphenyl dioxygenase"/>
    <property type="match status" value="1"/>
</dbReference>
<protein>
    <submittedName>
        <fullName evidence="2">VOC family protein</fullName>
    </submittedName>
</protein>
<name>A0ABU8TA71_9PSEU</name>
<dbReference type="Gene3D" id="3.10.180.10">
    <property type="entry name" value="2,3-Dihydroxybiphenyl 1,2-Dioxygenase, domain 1"/>
    <property type="match status" value="1"/>
</dbReference>
<sequence length="150" mass="16122">MTDGQLTEARWTHLALPTGDLDAAIAFYTTMTPLTLVERFADDAGRSAWLSNAGQVQTPMVLVLVSFDAEAGGELGLLRPFAHLGIEVPSRADVDAAAERGRAAGCLHWEPRQMPGPVGYICALTDPDGNVVEFSHGQKVFSSVREKWGV</sequence>
<evidence type="ECO:0000313" key="2">
    <source>
        <dbReference type="EMBL" id="MEJ8280855.1"/>
    </source>
</evidence>
<dbReference type="PANTHER" id="PTHR41294:SF1">
    <property type="entry name" value="CADMIUM-INDUCED PROTEIN CADI"/>
    <property type="match status" value="1"/>
</dbReference>
<dbReference type="PANTHER" id="PTHR41294">
    <property type="entry name" value="CADMIUM-INDUCED PROTEIN CADI"/>
    <property type="match status" value="1"/>
</dbReference>
<comment type="caution">
    <text evidence="2">The sequence shown here is derived from an EMBL/GenBank/DDBJ whole genome shotgun (WGS) entry which is preliminary data.</text>
</comment>
<dbReference type="PROSITE" id="PS51819">
    <property type="entry name" value="VOC"/>
    <property type="match status" value="1"/>
</dbReference>
<dbReference type="InterPro" id="IPR037523">
    <property type="entry name" value="VOC_core"/>
</dbReference>
<evidence type="ECO:0000259" key="1">
    <source>
        <dbReference type="PROSITE" id="PS51819"/>
    </source>
</evidence>
<organism evidence="2 3">
    <name type="scientific">Pseudonocardia spirodelae</name>
    <dbReference type="NCBI Taxonomy" id="3133431"/>
    <lineage>
        <taxon>Bacteria</taxon>
        <taxon>Bacillati</taxon>
        <taxon>Actinomycetota</taxon>
        <taxon>Actinomycetes</taxon>
        <taxon>Pseudonocardiales</taxon>
        <taxon>Pseudonocardiaceae</taxon>
        <taxon>Pseudonocardia</taxon>
    </lineage>
</organism>
<dbReference type="Pfam" id="PF00903">
    <property type="entry name" value="Glyoxalase"/>
    <property type="match status" value="1"/>
</dbReference>